<accession>A0AB39XQJ6</accession>
<organism evidence="3">
    <name type="scientific">Bradyrhizobium sp. LLZ17</name>
    <dbReference type="NCBI Taxonomy" id="3239388"/>
    <lineage>
        <taxon>Bacteria</taxon>
        <taxon>Pseudomonadati</taxon>
        <taxon>Pseudomonadota</taxon>
        <taxon>Alphaproteobacteria</taxon>
        <taxon>Hyphomicrobiales</taxon>
        <taxon>Nitrobacteraceae</taxon>
        <taxon>Bradyrhizobium</taxon>
    </lineage>
</organism>
<protein>
    <recommendedName>
        <fullName evidence="4">SPOR domain-containing protein</fullName>
    </recommendedName>
</protein>
<evidence type="ECO:0000256" key="1">
    <source>
        <dbReference type="SAM" id="MobiDB-lite"/>
    </source>
</evidence>
<proteinExistence type="predicted"/>
<feature type="region of interest" description="Disordered" evidence="1">
    <location>
        <begin position="126"/>
        <end position="284"/>
    </location>
</feature>
<feature type="compositionally biased region" description="Basic residues" evidence="1">
    <location>
        <begin position="422"/>
        <end position="434"/>
    </location>
</feature>
<evidence type="ECO:0008006" key="4">
    <source>
        <dbReference type="Google" id="ProtNLM"/>
    </source>
</evidence>
<feature type="region of interest" description="Disordered" evidence="1">
    <location>
        <begin position="380"/>
        <end position="468"/>
    </location>
</feature>
<feature type="compositionally biased region" description="Basic and acidic residues" evidence="1">
    <location>
        <begin position="389"/>
        <end position="405"/>
    </location>
</feature>
<keyword evidence="2" id="KW-0472">Membrane</keyword>
<dbReference type="RefSeq" id="WP_369723635.1">
    <property type="nucleotide sequence ID" value="NZ_CP165734.1"/>
</dbReference>
<evidence type="ECO:0000313" key="3">
    <source>
        <dbReference type="EMBL" id="XDV59106.1"/>
    </source>
</evidence>
<dbReference type="EMBL" id="CP165734">
    <property type="protein sequence ID" value="XDV59106.1"/>
    <property type="molecule type" value="Genomic_DNA"/>
</dbReference>
<reference evidence="3" key="1">
    <citation type="submission" date="2024-08" db="EMBL/GenBank/DDBJ databases">
        <authorList>
            <person name="Chaddad Z."/>
            <person name="Lamrabet M."/>
            <person name="Bouhnik O."/>
            <person name="Alami S."/>
            <person name="Wipf D."/>
            <person name="Courty P.E."/>
            <person name="Missbah El Idrissi M."/>
        </authorList>
    </citation>
    <scope>NUCLEOTIDE SEQUENCE</scope>
    <source>
        <strain evidence="3">LLZ17</strain>
    </source>
</reference>
<feature type="compositionally biased region" description="Basic and acidic residues" evidence="1">
    <location>
        <begin position="170"/>
        <end position="205"/>
    </location>
</feature>
<feature type="transmembrane region" description="Helical" evidence="2">
    <location>
        <begin position="35"/>
        <end position="56"/>
    </location>
</feature>
<dbReference type="AlphaFoldDB" id="A0AB39XQJ6"/>
<evidence type="ECO:0000256" key="2">
    <source>
        <dbReference type="SAM" id="Phobius"/>
    </source>
</evidence>
<keyword evidence="2" id="KW-0812">Transmembrane</keyword>
<feature type="compositionally biased region" description="Low complexity" evidence="1">
    <location>
        <begin position="141"/>
        <end position="160"/>
    </location>
</feature>
<feature type="compositionally biased region" description="Polar residues" evidence="1">
    <location>
        <begin position="221"/>
        <end position="231"/>
    </location>
</feature>
<feature type="compositionally biased region" description="Low complexity" evidence="1">
    <location>
        <begin position="268"/>
        <end position="284"/>
    </location>
</feature>
<feature type="compositionally biased region" description="Low complexity" evidence="1">
    <location>
        <begin position="447"/>
        <end position="468"/>
    </location>
</feature>
<sequence length="468" mass="49079">MAKDSDPLADAFGTKETGGLFSGLLAEESTFNRGMMWRLGSWGVAAVGAVVLAVLANQAQLGWRRDQVASLDLSRQADRLQILTKESQNEARRLASAIETLNSDRDRLYSRVTVLEQGLESVTGAIAKQTPTLPQAPASKPQDAPMAAAPPAASAPEVAPVTSTAASLVDRPRAGAARDPKESQKESSKDTSKEISKDTSKEVAKDQPSLPPQTAAAASLVPQSPATTSAQPMLPLVPSKSMMAPPDPAASKLIQAETTEKAAENKPEPAAAPTEVAAASAKPAEAAESEAPAIAVQQTRFAIDLGGANSIDGLRALWRGLSKSNPEIAVLRPIIMIKEGNTGLGMQLRLGAGPLINAAAAAKLCAGLAENDRHCETTVFDGQRLSMRGQEKQDKGSEKNTEKSQDAVPQAETAPAPAVKPDKHRRSYSSKRTSKREEPAPAPAPQPAAQAKPETTSASSTISSFFRR</sequence>
<name>A0AB39XQJ6_9BRAD</name>
<keyword evidence="2" id="KW-1133">Transmembrane helix</keyword>
<feature type="compositionally biased region" description="Basic and acidic residues" evidence="1">
    <location>
        <begin position="258"/>
        <end position="267"/>
    </location>
</feature>
<gene>
    <name evidence="3" type="ORF">AB8Z38_06670</name>
</gene>